<gene>
    <name evidence="3" type="ORF">GCM10009809_16530</name>
</gene>
<dbReference type="InterPro" id="IPR011042">
    <property type="entry name" value="6-blade_b-propeller_TolB-like"/>
</dbReference>
<evidence type="ECO:0008006" key="5">
    <source>
        <dbReference type="Google" id="ProtNLM"/>
    </source>
</evidence>
<name>A0ABP4VBI2_9MICO</name>
<feature type="region of interest" description="Disordered" evidence="2">
    <location>
        <begin position="252"/>
        <end position="274"/>
    </location>
</feature>
<protein>
    <recommendedName>
        <fullName evidence="5">WD40-like Beta Propeller Repeat</fullName>
    </recommendedName>
</protein>
<dbReference type="Proteomes" id="UP001501138">
    <property type="component" value="Unassembled WGS sequence"/>
</dbReference>
<accession>A0ABP4VBI2</accession>
<evidence type="ECO:0000313" key="3">
    <source>
        <dbReference type="EMBL" id="GAA1721576.1"/>
    </source>
</evidence>
<dbReference type="EMBL" id="BAAAPM010000003">
    <property type="protein sequence ID" value="GAA1721576.1"/>
    <property type="molecule type" value="Genomic_DNA"/>
</dbReference>
<dbReference type="Gene3D" id="2.120.10.30">
    <property type="entry name" value="TolB, C-terminal domain"/>
    <property type="match status" value="2"/>
</dbReference>
<dbReference type="RefSeq" id="WP_344247487.1">
    <property type="nucleotide sequence ID" value="NZ_BAAAPM010000003.1"/>
</dbReference>
<dbReference type="PANTHER" id="PTHR36842">
    <property type="entry name" value="PROTEIN TOLB HOMOLOG"/>
    <property type="match status" value="1"/>
</dbReference>
<sequence length="384" mass="40978">MARTGRSWRAATVALAGAAALAVVGIVPASGGVAGAVAPSAVTRLSDDHDGREGRPLDALRRLGRGSGTQLAWTRFVDAERTAARIVVGDPGGQHVREVTTSSDGVWDIGPRLSPDGRWIAFERDTETAIGIVLVRTDGTDERALDLGCTWPCAAEITPMWDYDGSHLYFSRVVGPFDQYGNAASAALHRVDLRSQEVERVSPPGIDGVYEDSMASVAPDGTLVFLRVGNPLAPGARPSVAVHRMDRDGTDVRQLTPWSLGGDHPKVSPARSGPSRGLVVFDTYGTGGAPEGTVPAVATVPLDCRPLADCERRIRYLTSPTSAPVAHSFPDWSPDGRRVVAVRADGSTGSGDLWTMRWDGRDVRRLTASPLLEIRPDWGIVPRR</sequence>
<evidence type="ECO:0000256" key="2">
    <source>
        <dbReference type="SAM" id="MobiDB-lite"/>
    </source>
</evidence>
<evidence type="ECO:0000313" key="4">
    <source>
        <dbReference type="Proteomes" id="UP001501138"/>
    </source>
</evidence>
<dbReference type="SUPFAM" id="SSF82171">
    <property type="entry name" value="DPP6 N-terminal domain-like"/>
    <property type="match status" value="1"/>
</dbReference>
<comment type="caution">
    <text evidence="3">The sequence shown here is derived from an EMBL/GenBank/DDBJ whole genome shotgun (WGS) entry which is preliminary data.</text>
</comment>
<dbReference type="InterPro" id="IPR011659">
    <property type="entry name" value="WD40"/>
</dbReference>
<proteinExistence type="inferred from homology"/>
<comment type="similarity">
    <text evidence="1">Belongs to the TolB family.</text>
</comment>
<dbReference type="PANTHER" id="PTHR36842:SF1">
    <property type="entry name" value="PROTEIN TOLB"/>
    <property type="match status" value="1"/>
</dbReference>
<keyword evidence="4" id="KW-1185">Reference proteome</keyword>
<dbReference type="Pfam" id="PF07676">
    <property type="entry name" value="PD40"/>
    <property type="match status" value="1"/>
</dbReference>
<organism evidence="3 4">
    <name type="scientific">Isoptericola hypogeus</name>
    <dbReference type="NCBI Taxonomy" id="300179"/>
    <lineage>
        <taxon>Bacteria</taxon>
        <taxon>Bacillati</taxon>
        <taxon>Actinomycetota</taxon>
        <taxon>Actinomycetes</taxon>
        <taxon>Micrococcales</taxon>
        <taxon>Promicromonosporaceae</taxon>
        <taxon>Isoptericola</taxon>
    </lineage>
</organism>
<evidence type="ECO:0000256" key="1">
    <source>
        <dbReference type="ARBA" id="ARBA00009820"/>
    </source>
</evidence>
<reference evidence="4" key="1">
    <citation type="journal article" date="2019" name="Int. J. Syst. Evol. Microbiol.">
        <title>The Global Catalogue of Microorganisms (GCM) 10K type strain sequencing project: providing services to taxonomists for standard genome sequencing and annotation.</title>
        <authorList>
            <consortium name="The Broad Institute Genomics Platform"/>
            <consortium name="The Broad Institute Genome Sequencing Center for Infectious Disease"/>
            <person name="Wu L."/>
            <person name="Ma J."/>
        </authorList>
    </citation>
    <scope>NUCLEOTIDE SEQUENCE [LARGE SCALE GENOMIC DNA]</scope>
    <source>
        <strain evidence="4">JCM 15589</strain>
    </source>
</reference>